<accession>A0A5B7SWF6</accession>
<dbReference type="EMBL" id="CP040736">
    <property type="protein sequence ID" value="QCX23997.1"/>
    <property type="molecule type" value="Genomic_DNA"/>
</dbReference>
<dbReference type="InterPro" id="IPR032388">
    <property type="entry name" value="FlgT_C"/>
</dbReference>
<dbReference type="Proteomes" id="UP000310673">
    <property type="component" value="Chromosome"/>
</dbReference>
<dbReference type="Pfam" id="PF16538">
    <property type="entry name" value="FlgT_C"/>
    <property type="match status" value="1"/>
</dbReference>
<feature type="domain" description="Flagellar assembly protein T C-terminal" evidence="1">
    <location>
        <begin position="19"/>
        <end position="81"/>
    </location>
</feature>
<evidence type="ECO:0000313" key="3">
    <source>
        <dbReference type="Proteomes" id="UP000310673"/>
    </source>
</evidence>
<organism evidence="2 3">
    <name type="scientific">Companilactobacillus futsaii</name>
    <dbReference type="NCBI Taxonomy" id="938155"/>
    <lineage>
        <taxon>Bacteria</taxon>
        <taxon>Bacillati</taxon>
        <taxon>Bacillota</taxon>
        <taxon>Bacilli</taxon>
        <taxon>Lactobacillales</taxon>
        <taxon>Lactobacillaceae</taxon>
        <taxon>Companilactobacillus</taxon>
    </lineage>
</organism>
<proteinExistence type="predicted"/>
<gene>
    <name evidence="2" type="ORF">FG051_02255</name>
</gene>
<reference evidence="2 3" key="1">
    <citation type="submission" date="2019-05" db="EMBL/GenBank/DDBJ databases">
        <title>Genome Sequence of Lactobacillus futsaii Y97, a Potential Probiotic Strain Isolated from the Futsai of Taiwan.</title>
        <authorList>
            <person name="Du X."/>
        </authorList>
    </citation>
    <scope>NUCLEOTIDE SEQUENCE [LARGE SCALE GENOMIC DNA]</scope>
    <source>
        <strain evidence="2 3">Y97</strain>
    </source>
</reference>
<protein>
    <recommendedName>
        <fullName evidence="1">Flagellar assembly protein T C-terminal domain-containing protein</fullName>
    </recommendedName>
</protein>
<evidence type="ECO:0000313" key="2">
    <source>
        <dbReference type="EMBL" id="QCX23997.1"/>
    </source>
</evidence>
<dbReference type="Gene3D" id="2.40.10.410">
    <property type="entry name" value="FlgT, C-terminal domain"/>
    <property type="match status" value="1"/>
</dbReference>
<dbReference type="KEGG" id="lft:FG051_02255"/>
<dbReference type="InterPro" id="IPR038165">
    <property type="entry name" value="FlgT_C_sf"/>
</dbReference>
<name>A0A5B7SWF6_9LACO</name>
<dbReference type="AlphaFoldDB" id="A0A5B7SWF6"/>
<sequence length="147" mass="16152">MIIKLSKEMRIAKIIDTASVVINAGEDNGIKKGDKFQIIGKKGVEVLDPETGESLGTLDDLKATVIASEIYPHMTIANSEMHEIPGIGSSEMFNAESFQNALGTSQMDIFKKRYVHDRLNVDKSQITGSFKKSNKPIQIGDLVVKEN</sequence>
<evidence type="ECO:0000259" key="1">
    <source>
        <dbReference type="Pfam" id="PF16538"/>
    </source>
</evidence>